<sequence>MKKLSYLFLACFLVLSVSCKEEETPVSFPCGVENPTEELEWMKEYIAQMESSEIDRKYSAIHSGYYEGDFYYFNTSCCPDCLIDQKIFNCEGEPQEDLDIEVSEMTDIELVWKSEENECSFEE</sequence>
<accession>L0FTH8</accession>
<evidence type="ECO:0000313" key="2">
    <source>
        <dbReference type="EMBL" id="AGA77219.1"/>
    </source>
</evidence>
<reference evidence="3" key="1">
    <citation type="submission" date="2012-02" db="EMBL/GenBank/DDBJ databases">
        <title>The complete genome of Echinicola vietnamensis DSM 17526.</title>
        <authorList>
            <person name="Lucas S."/>
            <person name="Copeland A."/>
            <person name="Lapidus A."/>
            <person name="Glavina del Rio T."/>
            <person name="Dalin E."/>
            <person name="Tice H."/>
            <person name="Bruce D."/>
            <person name="Goodwin L."/>
            <person name="Pitluck S."/>
            <person name="Peters L."/>
            <person name="Ovchinnikova G."/>
            <person name="Teshima H."/>
            <person name="Kyrpides N."/>
            <person name="Mavromatis K."/>
            <person name="Ivanova N."/>
            <person name="Brettin T."/>
            <person name="Detter J.C."/>
            <person name="Han C."/>
            <person name="Larimer F."/>
            <person name="Land M."/>
            <person name="Hauser L."/>
            <person name="Markowitz V."/>
            <person name="Cheng J.-F."/>
            <person name="Hugenholtz P."/>
            <person name="Woyke T."/>
            <person name="Wu D."/>
            <person name="Brambilla E."/>
            <person name="Klenk H.-P."/>
            <person name="Eisen J.A."/>
        </authorList>
    </citation>
    <scope>NUCLEOTIDE SEQUENCE [LARGE SCALE GENOMIC DNA]</scope>
    <source>
        <strain evidence="3">DSM 17526 / LMG 23754 / KMM 6221</strain>
    </source>
</reference>
<keyword evidence="1" id="KW-0732">Signal</keyword>
<dbReference type="RefSeq" id="WP_015264783.1">
    <property type="nucleotide sequence ID" value="NC_019904.1"/>
</dbReference>
<name>L0FTH8_ECHVK</name>
<dbReference type="PROSITE" id="PS51257">
    <property type="entry name" value="PROKAR_LIPOPROTEIN"/>
    <property type="match status" value="1"/>
</dbReference>
<dbReference type="EMBL" id="CP003346">
    <property type="protein sequence ID" value="AGA77219.1"/>
    <property type="molecule type" value="Genomic_DNA"/>
</dbReference>
<evidence type="ECO:0000256" key="1">
    <source>
        <dbReference type="SAM" id="SignalP"/>
    </source>
</evidence>
<evidence type="ECO:0008006" key="4">
    <source>
        <dbReference type="Google" id="ProtNLM"/>
    </source>
</evidence>
<feature type="chain" id="PRO_5003941907" description="Lipoprotein" evidence="1">
    <location>
        <begin position="20"/>
        <end position="123"/>
    </location>
</feature>
<dbReference type="STRING" id="926556.Echvi_0946"/>
<dbReference type="KEGG" id="evi:Echvi_0946"/>
<proteinExistence type="predicted"/>
<gene>
    <name evidence="2" type="ordered locus">Echvi_0946</name>
</gene>
<dbReference type="Proteomes" id="UP000010796">
    <property type="component" value="Chromosome"/>
</dbReference>
<feature type="signal peptide" evidence="1">
    <location>
        <begin position="1"/>
        <end position="19"/>
    </location>
</feature>
<keyword evidence="3" id="KW-1185">Reference proteome</keyword>
<organism evidence="2 3">
    <name type="scientific">Echinicola vietnamensis (strain DSM 17526 / LMG 23754 / KMM 6221)</name>
    <dbReference type="NCBI Taxonomy" id="926556"/>
    <lineage>
        <taxon>Bacteria</taxon>
        <taxon>Pseudomonadati</taxon>
        <taxon>Bacteroidota</taxon>
        <taxon>Cytophagia</taxon>
        <taxon>Cytophagales</taxon>
        <taxon>Cyclobacteriaceae</taxon>
        <taxon>Echinicola</taxon>
    </lineage>
</organism>
<evidence type="ECO:0000313" key="3">
    <source>
        <dbReference type="Proteomes" id="UP000010796"/>
    </source>
</evidence>
<protein>
    <recommendedName>
        <fullName evidence="4">Lipoprotein</fullName>
    </recommendedName>
</protein>
<dbReference type="OrthoDB" id="1098690at2"/>
<dbReference type="AlphaFoldDB" id="L0FTH8"/>
<dbReference type="HOGENOM" id="CLU_2057509_0_0_10"/>